<evidence type="ECO:0000256" key="2">
    <source>
        <dbReference type="ARBA" id="ARBA00023235"/>
    </source>
</evidence>
<dbReference type="GO" id="GO:0019303">
    <property type="term" value="P:D-ribose catabolic process"/>
    <property type="evidence" value="ECO:0007669"/>
    <property type="project" value="TreeGrafter"/>
</dbReference>
<protein>
    <recommendedName>
        <fullName evidence="5">D-ribose pyranase</fullName>
    </recommendedName>
</protein>
<dbReference type="AlphaFoldDB" id="X1LE69"/>
<dbReference type="GO" id="GO:0016872">
    <property type="term" value="F:intramolecular lyase activity"/>
    <property type="evidence" value="ECO:0007669"/>
    <property type="project" value="InterPro"/>
</dbReference>
<dbReference type="EMBL" id="BARV01000630">
    <property type="protein sequence ID" value="GAI00725.1"/>
    <property type="molecule type" value="Genomic_DNA"/>
</dbReference>
<keyword evidence="3" id="KW-0119">Carbohydrate metabolism</keyword>
<dbReference type="InterPro" id="IPR007721">
    <property type="entry name" value="RbsD_FucU"/>
</dbReference>
<dbReference type="SUPFAM" id="SSF102546">
    <property type="entry name" value="RbsD-like"/>
    <property type="match status" value="1"/>
</dbReference>
<dbReference type="PANTHER" id="PTHR37831">
    <property type="entry name" value="D-RIBOSE PYRANASE"/>
    <property type="match status" value="1"/>
</dbReference>
<dbReference type="GO" id="GO:0016866">
    <property type="term" value="F:intramolecular transferase activity"/>
    <property type="evidence" value="ECO:0007669"/>
    <property type="project" value="TreeGrafter"/>
</dbReference>
<evidence type="ECO:0000256" key="3">
    <source>
        <dbReference type="ARBA" id="ARBA00023277"/>
    </source>
</evidence>
<dbReference type="Pfam" id="PF05025">
    <property type="entry name" value="RbsD_FucU"/>
    <property type="match status" value="1"/>
</dbReference>
<evidence type="ECO:0000256" key="1">
    <source>
        <dbReference type="ARBA" id="ARBA00022490"/>
    </source>
</evidence>
<dbReference type="Gene3D" id="3.40.1650.10">
    <property type="entry name" value="RbsD-like domain"/>
    <property type="match status" value="1"/>
</dbReference>
<keyword evidence="2" id="KW-0413">Isomerase</keyword>
<organism evidence="4">
    <name type="scientific">marine sediment metagenome</name>
    <dbReference type="NCBI Taxonomy" id="412755"/>
    <lineage>
        <taxon>unclassified sequences</taxon>
        <taxon>metagenomes</taxon>
        <taxon>ecological metagenomes</taxon>
    </lineage>
</organism>
<comment type="caution">
    <text evidence="4">The sequence shown here is derived from an EMBL/GenBank/DDBJ whole genome shotgun (WGS) entry which is preliminary data.</text>
</comment>
<accession>X1LE69</accession>
<evidence type="ECO:0000313" key="4">
    <source>
        <dbReference type="EMBL" id="GAI00725.1"/>
    </source>
</evidence>
<dbReference type="GO" id="GO:0048029">
    <property type="term" value="F:monosaccharide binding"/>
    <property type="evidence" value="ECO:0007669"/>
    <property type="project" value="InterPro"/>
</dbReference>
<evidence type="ECO:0008006" key="5">
    <source>
        <dbReference type="Google" id="ProtNLM"/>
    </source>
</evidence>
<dbReference type="GO" id="GO:0005829">
    <property type="term" value="C:cytosol"/>
    <property type="evidence" value="ECO:0007669"/>
    <property type="project" value="TreeGrafter"/>
</dbReference>
<proteinExistence type="inferred from homology"/>
<dbReference type="NCBIfam" id="NF008761">
    <property type="entry name" value="PRK11797.1"/>
    <property type="match status" value="1"/>
</dbReference>
<sequence>MKKIGILNKDISEIVASLGHKDTIVISDAGLPIPSEARRIDLALTKGIPPFIETLRVILLEMEVEEAIIAEEMKETSSFIYKEISHLLNNVPVRTVSHENFKKLTHSAKAVIRTGEFIPFANIILVSGVVF</sequence>
<dbReference type="InterPro" id="IPR023750">
    <property type="entry name" value="RbsD-like_sf"/>
</dbReference>
<name>X1LE69_9ZZZZ</name>
<gene>
    <name evidence="4" type="ORF">S06H3_02226</name>
</gene>
<keyword evidence="1" id="KW-0963">Cytoplasm</keyword>
<dbReference type="HAMAP" id="MF_01661">
    <property type="entry name" value="D_rib_pyranase"/>
    <property type="match status" value="1"/>
</dbReference>
<reference evidence="4" key="1">
    <citation type="journal article" date="2014" name="Front. Microbiol.">
        <title>High frequency of phylogenetically diverse reductive dehalogenase-homologous genes in deep subseafloor sedimentary metagenomes.</title>
        <authorList>
            <person name="Kawai M."/>
            <person name="Futagami T."/>
            <person name="Toyoda A."/>
            <person name="Takaki Y."/>
            <person name="Nishi S."/>
            <person name="Hori S."/>
            <person name="Arai W."/>
            <person name="Tsubouchi T."/>
            <person name="Morono Y."/>
            <person name="Uchiyama I."/>
            <person name="Ito T."/>
            <person name="Fujiyama A."/>
            <person name="Inagaki F."/>
            <person name="Takami H."/>
        </authorList>
    </citation>
    <scope>NUCLEOTIDE SEQUENCE</scope>
    <source>
        <strain evidence="4">Expedition CK06-06</strain>
    </source>
</reference>
<dbReference type="InterPro" id="IPR023064">
    <property type="entry name" value="D-ribose_pyranase"/>
</dbReference>
<dbReference type="PANTHER" id="PTHR37831:SF1">
    <property type="entry name" value="D-RIBOSE PYRANASE"/>
    <property type="match status" value="1"/>
</dbReference>